<feature type="domain" description="ChrR-like cupin" evidence="2">
    <location>
        <begin position="81"/>
        <end position="185"/>
    </location>
</feature>
<dbReference type="AlphaFoldDB" id="A0A7S4JRH3"/>
<gene>
    <name evidence="3" type="ORF">OAUR00152_LOCUS32389</name>
</gene>
<dbReference type="SUPFAM" id="SSF51182">
    <property type="entry name" value="RmlC-like cupins"/>
    <property type="match status" value="1"/>
</dbReference>
<dbReference type="InterPro" id="IPR025979">
    <property type="entry name" value="ChrR-like_cupin_dom"/>
</dbReference>
<dbReference type="CDD" id="cd20303">
    <property type="entry name" value="cupin_ChrR_1"/>
    <property type="match status" value="1"/>
</dbReference>
<protein>
    <recommendedName>
        <fullName evidence="2">ChrR-like cupin domain-containing protein</fullName>
    </recommendedName>
</protein>
<evidence type="ECO:0000256" key="1">
    <source>
        <dbReference type="SAM" id="MobiDB-lite"/>
    </source>
</evidence>
<proteinExistence type="predicted"/>
<accession>A0A7S4JRH3</accession>
<evidence type="ECO:0000313" key="3">
    <source>
        <dbReference type="EMBL" id="CAE2271683.1"/>
    </source>
</evidence>
<organism evidence="3">
    <name type="scientific">Odontella aurita</name>
    <dbReference type="NCBI Taxonomy" id="265563"/>
    <lineage>
        <taxon>Eukaryota</taxon>
        <taxon>Sar</taxon>
        <taxon>Stramenopiles</taxon>
        <taxon>Ochrophyta</taxon>
        <taxon>Bacillariophyta</taxon>
        <taxon>Mediophyceae</taxon>
        <taxon>Biddulphiophycidae</taxon>
        <taxon>Eupodiscales</taxon>
        <taxon>Odontellaceae</taxon>
        <taxon>Odontella</taxon>
    </lineage>
</organism>
<evidence type="ECO:0000259" key="2">
    <source>
        <dbReference type="Pfam" id="PF12973"/>
    </source>
</evidence>
<feature type="region of interest" description="Disordered" evidence="1">
    <location>
        <begin position="36"/>
        <end position="70"/>
    </location>
</feature>
<sequence>MITFSRLLTTNFAFVSSFRLQSSSTFPLHRAPSRFASAMPADRSRGSTDAMRVAGDDSVSPASERRRPEGLIELRSDKTRAELVRTGEIDWIATSQAGGVSRKMIERLGTEKVARATTIVRFAPNQSFPRHSHDGGEEFLVLDGVWRDDYGSFGKYSYIRNYIGSGHTPTIGEEGCVILVKLRQMSHLSKGEPEHRNWVGLTPDRVCDEGRTMDEEGVVKKLSLFSSPLESTSVQVWPKESSLVIKVPKHGAELFVVDGSFTSQLLGDHDERSWCRIPNDGEEVRDFHVRTLGEDVYVWVKEGHLASDEIGM</sequence>
<dbReference type="Gene3D" id="2.60.120.10">
    <property type="entry name" value="Jelly Rolls"/>
    <property type="match status" value="1"/>
</dbReference>
<dbReference type="Pfam" id="PF12973">
    <property type="entry name" value="Cupin_7"/>
    <property type="match status" value="1"/>
</dbReference>
<name>A0A7S4JRH3_9STRA</name>
<dbReference type="EMBL" id="HBKQ01046916">
    <property type="protein sequence ID" value="CAE2271683.1"/>
    <property type="molecule type" value="Transcribed_RNA"/>
</dbReference>
<reference evidence="3" key="1">
    <citation type="submission" date="2021-01" db="EMBL/GenBank/DDBJ databases">
        <authorList>
            <person name="Corre E."/>
            <person name="Pelletier E."/>
            <person name="Niang G."/>
            <person name="Scheremetjew M."/>
            <person name="Finn R."/>
            <person name="Kale V."/>
            <person name="Holt S."/>
            <person name="Cochrane G."/>
            <person name="Meng A."/>
            <person name="Brown T."/>
            <person name="Cohen L."/>
        </authorList>
    </citation>
    <scope>NUCLEOTIDE SEQUENCE</scope>
    <source>
        <strain evidence="3">Isolate 1302-5</strain>
    </source>
</reference>
<dbReference type="InterPro" id="IPR011051">
    <property type="entry name" value="RmlC_Cupin_sf"/>
</dbReference>
<dbReference type="InterPro" id="IPR014710">
    <property type="entry name" value="RmlC-like_jellyroll"/>
</dbReference>